<organism evidence="3 5">
    <name type="scientific">Auxenochlorella protothecoides</name>
    <name type="common">Green microalga</name>
    <name type="synonym">Chlorella protothecoides</name>
    <dbReference type="NCBI Taxonomy" id="3075"/>
    <lineage>
        <taxon>Eukaryota</taxon>
        <taxon>Viridiplantae</taxon>
        <taxon>Chlorophyta</taxon>
        <taxon>core chlorophytes</taxon>
        <taxon>Trebouxiophyceae</taxon>
        <taxon>Chlorellales</taxon>
        <taxon>Chlorellaceae</taxon>
        <taxon>Auxenochlorella</taxon>
    </lineage>
</organism>
<dbReference type="KEGG" id="apro:F751_5127"/>
<dbReference type="EMBL" id="GDKF01009463">
    <property type="protein sequence ID" value="JAT69159.1"/>
    <property type="molecule type" value="Transcribed_RNA"/>
</dbReference>
<dbReference type="GO" id="GO:0005684">
    <property type="term" value="C:U2-type spliceosomal complex"/>
    <property type="evidence" value="ECO:0007669"/>
    <property type="project" value="TreeGrafter"/>
</dbReference>
<feature type="region of interest" description="Disordered" evidence="1">
    <location>
        <begin position="1"/>
        <end position="48"/>
    </location>
</feature>
<evidence type="ECO:0000313" key="3">
    <source>
        <dbReference type="EMBL" id="KFM24285.1"/>
    </source>
</evidence>
<evidence type="ECO:0000313" key="5">
    <source>
        <dbReference type="Proteomes" id="UP000028924"/>
    </source>
</evidence>
<proteinExistence type="predicted"/>
<reference evidence="4" key="5">
    <citation type="submission" date="2018-11" db="EMBL/GenBank/DDBJ databases">
        <title>Characterization of plant carbon substrate utilization by Auxenochlorella protothecoides.</title>
        <authorList>
            <person name="Vogler B.W."/>
            <person name="Starkenburg S.R."/>
            <person name="Sudasinghe N."/>
            <person name="Schambach J.Y."/>
            <person name="Rollin J.A."/>
            <person name="Pattathil S."/>
            <person name="Barry A.N."/>
        </authorList>
    </citation>
    <scope>NUCLEOTIDE SEQUENCE [LARGE SCALE GENOMIC DNA]</scope>
    <source>
        <strain evidence="4">UTEX 25</strain>
    </source>
</reference>
<name>A0A087SEY1_AUXPR</name>
<evidence type="ECO:0000313" key="2">
    <source>
        <dbReference type="EMBL" id="JAT69159.1"/>
    </source>
</evidence>
<dbReference type="EMBL" id="QOKY01000151">
    <property type="protein sequence ID" value="RMZ56276.1"/>
    <property type="molecule type" value="Genomic_DNA"/>
</dbReference>
<reference evidence="3 5" key="1">
    <citation type="journal article" date="2014" name="BMC Genomics">
        <title>Oil accumulation mechanisms of the oleaginous microalga Chlorella protothecoides revealed through its genome, transcriptomes, and proteomes.</title>
        <authorList>
            <person name="Gao C."/>
            <person name="Wang Y."/>
            <person name="Shen Y."/>
            <person name="Yan D."/>
            <person name="He X."/>
            <person name="Dai J."/>
            <person name="Wu Q."/>
        </authorList>
    </citation>
    <scope>NUCLEOTIDE SEQUENCE [LARGE SCALE GENOMIC DNA]</scope>
    <source>
        <strain evidence="3 5">0710</strain>
    </source>
</reference>
<gene>
    <name evidence="4" type="ORF">APUTEX25_002466</name>
    <name evidence="3" type="ORF">F751_5127</name>
    <name evidence="2" type="ORF">g.4534</name>
</gene>
<reference evidence="2" key="2">
    <citation type="submission" date="2015-08" db="EMBL/GenBank/DDBJ databases">
        <authorList>
            <person name="Babu N.S."/>
            <person name="Beckwith C.J."/>
            <person name="Beseler K.G."/>
            <person name="Brison A."/>
            <person name="Carone J.V."/>
            <person name="Caskin T.P."/>
            <person name="Diamond M."/>
            <person name="Durham M.E."/>
            <person name="Foxe J.M."/>
            <person name="Go M."/>
            <person name="Henderson B.A."/>
            <person name="Jones I.B."/>
            <person name="McGettigan J.A."/>
            <person name="Micheletti S.J."/>
            <person name="Nasrallah M.E."/>
            <person name="Ortiz D."/>
            <person name="Piller C.R."/>
            <person name="Privatt S.R."/>
            <person name="Schneider S.L."/>
            <person name="Sharp S."/>
            <person name="Smith T.C."/>
            <person name="Stanton J.D."/>
            <person name="Ullery H.E."/>
            <person name="Wilson R.J."/>
            <person name="Serrano M.G."/>
            <person name="Buck G."/>
            <person name="Lee V."/>
            <person name="Wang Y."/>
            <person name="Carvalho R."/>
            <person name="Voegtly L."/>
            <person name="Shi R."/>
            <person name="Duckworth R."/>
            <person name="Johnson A."/>
            <person name="Loviza R."/>
            <person name="Walstead R."/>
            <person name="Shah Z."/>
            <person name="Kiflezghi M."/>
            <person name="Wade K."/>
            <person name="Ball S.L."/>
            <person name="Bradley K.W."/>
            <person name="Asai D.J."/>
            <person name="Bowman C.A."/>
            <person name="Russell D.A."/>
            <person name="Pope W.H."/>
            <person name="Jacobs-Sera D."/>
            <person name="Hendrix R.W."/>
            <person name="Hatfull G.F."/>
        </authorList>
    </citation>
    <scope>NUCLEOTIDE SEQUENCE</scope>
</reference>
<dbReference type="eggNOG" id="KOG3407">
    <property type="taxonomic scope" value="Eukaryota"/>
</dbReference>
<dbReference type="GeneID" id="23616518"/>
<dbReference type="EMBL" id="KL662106">
    <property type="protein sequence ID" value="KFM24285.1"/>
    <property type="molecule type" value="Genomic_DNA"/>
</dbReference>
<dbReference type="STRING" id="3075.A0A087SEY1"/>
<reference evidence="4" key="4">
    <citation type="submission" date="2018-10" db="EMBL/GenBank/DDBJ databases">
        <authorList>
            <person name="Hovde B."/>
            <person name="Zhang X."/>
        </authorList>
    </citation>
    <scope>NUCLEOTIDE SEQUENCE [LARGE SCALE GENOMIC DNA]</scope>
    <source>
        <strain evidence="4">UTEX 25</strain>
    </source>
</reference>
<dbReference type="Pfam" id="PF08315">
    <property type="entry name" value="cwf18"/>
    <property type="match status" value="1"/>
</dbReference>
<dbReference type="OrthoDB" id="10261348at2759"/>
<feature type="compositionally biased region" description="Basic and acidic residues" evidence="1">
    <location>
        <begin position="1"/>
        <end position="24"/>
    </location>
</feature>
<protein>
    <submittedName>
        <fullName evidence="3">Coiled-coil domain-containing protein 12</fullName>
    </submittedName>
</protein>
<evidence type="ECO:0000313" key="4">
    <source>
        <dbReference type="EMBL" id="RMZ56276.1"/>
    </source>
</evidence>
<dbReference type="Proteomes" id="UP000279271">
    <property type="component" value="Unassembled WGS sequence"/>
</dbReference>
<dbReference type="AlphaFoldDB" id="A0A087SEY1"/>
<dbReference type="InterPro" id="IPR013169">
    <property type="entry name" value="mRNA_splic_Cwf18-like"/>
</dbReference>
<sequence>MSESAAERKARLKAMREAAEKEGDLGEEGPTSTAEAGDGTPEAAPSTSAYPVLKFRNYNVKDAESIQHVKVEAAKVPEVEEIVADPEAVMGNDPEEVLINVAPKKANWELRRAIAPQLAKLDRRTQEAMITLMKAEQASAAAV</sequence>
<dbReference type="GO" id="GO:0071014">
    <property type="term" value="C:post-mRNA release spliceosomal complex"/>
    <property type="evidence" value="ECO:0007669"/>
    <property type="project" value="TreeGrafter"/>
</dbReference>
<keyword evidence="5" id="KW-1185">Reference proteome</keyword>
<dbReference type="PANTHER" id="PTHR31551:SF1">
    <property type="entry name" value="COILED-COIL DOMAIN-CONTAINING PROTEIN 12"/>
    <property type="match status" value="1"/>
</dbReference>
<evidence type="ECO:0000313" key="6">
    <source>
        <dbReference type="Proteomes" id="UP000279271"/>
    </source>
</evidence>
<evidence type="ECO:0000256" key="1">
    <source>
        <dbReference type="SAM" id="MobiDB-lite"/>
    </source>
</evidence>
<reference evidence="6" key="3">
    <citation type="journal article" date="2018" name="Algal Res.">
        <title>Characterization of plant carbon substrate utilization by Auxenochlorella protothecoides.</title>
        <authorList>
            <person name="Vogler B.W."/>
            <person name="Starkenburg S.R."/>
            <person name="Sudasinghe N."/>
            <person name="Schambach J.Y."/>
            <person name="Rollin J.A."/>
            <person name="Pattathil S."/>
            <person name="Barry A.N."/>
        </authorList>
    </citation>
    <scope>NUCLEOTIDE SEQUENCE [LARGE SCALE GENOMIC DNA]</scope>
    <source>
        <strain evidence="6">UTEX 25</strain>
    </source>
</reference>
<dbReference type="Proteomes" id="UP000028924">
    <property type="component" value="Unassembled WGS sequence"/>
</dbReference>
<dbReference type="PANTHER" id="PTHR31551">
    <property type="entry name" value="PRE-MRNA-SPLICING FACTOR CWF18"/>
    <property type="match status" value="1"/>
</dbReference>
<dbReference type="RefSeq" id="XP_011397172.1">
    <property type="nucleotide sequence ID" value="XM_011398870.1"/>
</dbReference>
<accession>A0A087SEY1</accession>